<protein>
    <submittedName>
        <fullName evidence="1">Uncharacterized protein</fullName>
    </submittedName>
</protein>
<name>A0A848LW57_9BACT</name>
<dbReference type="EMBL" id="JABBJJ010000358">
    <property type="protein sequence ID" value="NMO21850.1"/>
    <property type="molecule type" value="Genomic_DNA"/>
</dbReference>
<evidence type="ECO:0000313" key="1">
    <source>
        <dbReference type="EMBL" id="NMO21850.1"/>
    </source>
</evidence>
<comment type="caution">
    <text evidence="1">The sequence shown here is derived from an EMBL/GenBank/DDBJ whole genome shotgun (WGS) entry which is preliminary data.</text>
</comment>
<proteinExistence type="predicted"/>
<evidence type="ECO:0000313" key="2">
    <source>
        <dbReference type="Proteomes" id="UP000518300"/>
    </source>
</evidence>
<organism evidence="1 2">
    <name type="scientific">Pyxidicoccus fallax</name>
    <dbReference type="NCBI Taxonomy" id="394095"/>
    <lineage>
        <taxon>Bacteria</taxon>
        <taxon>Pseudomonadati</taxon>
        <taxon>Myxococcota</taxon>
        <taxon>Myxococcia</taxon>
        <taxon>Myxococcales</taxon>
        <taxon>Cystobacterineae</taxon>
        <taxon>Myxococcaceae</taxon>
        <taxon>Pyxidicoccus</taxon>
    </lineage>
</organism>
<accession>A0A848LW57</accession>
<keyword evidence="2" id="KW-1185">Reference proteome</keyword>
<dbReference type="RefSeq" id="WP_169351021.1">
    <property type="nucleotide sequence ID" value="NZ_JABBJJ010000358.1"/>
</dbReference>
<sequence length="50" mass="5983">MLREIHTLAKTYHWREPDILPLTHARRQEYLRLIAEEEDARLVRGILSGD</sequence>
<dbReference type="AlphaFoldDB" id="A0A848LW57"/>
<dbReference type="Proteomes" id="UP000518300">
    <property type="component" value="Unassembled WGS sequence"/>
</dbReference>
<gene>
    <name evidence="1" type="ORF">HG543_44415</name>
</gene>
<reference evidence="1 2" key="1">
    <citation type="submission" date="2020-04" db="EMBL/GenBank/DDBJ databases">
        <title>Draft genome of Pyxidicoccus fallax type strain.</title>
        <authorList>
            <person name="Whitworth D.E."/>
        </authorList>
    </citation>
    <scope>NUCLEOTIDE SEQUENCE [LARGE SCALE GENOMIC DNA]</scope>
    <source>
        <strain evidence="1 2">DSM 14698</strain>
    </source>
</reference>